<reference evidence="2" key="1">
    <citation type="submission" date="2022-12" db="EMBL/GenBank/DDBJ databases">
        <title>Reference genome sequencing for broad-spectrum identification of bacterial and archaeal isolates by mass spectrometry.</title>
        <authorList>
            <person name="Sekiguchi Y."/>
            <person name="Tourlousse D.M."/>
        </authorList>
    </citation>
    <scope>NUCLEOTIDE SEQUENCE</scope>
    <source>
        <strain evidence="2">301</strain>
    </source>
</reference>
<dbReference type="EMBL" id="JAVDPY010000002">
    <property type="protein sequence ID" value="MDR6332850.1"/>
    <property type="molecule type" value="Genomic_DNA"/>
</dbReference>
<dbReference type="InterPro" id="IPR011008">
    <property type="entry name" value="Dimeric_a/b-barrel"/>
</dbReference>
<dbReference type="Pfam" id="PF03992">
    <property type="entry name" value="ABM"/>
    <property type="match status" value="1"/>
</dbReference>
<dbReference type="SUPFAM" id="SSF54909">
    <property type="entry name" value="Dimeric alpha+beta barrel"/>
    <property type="match status" value="1"/>
</dbReference>
<evidence type="ECO:0000313" key="2">
    <source>
        <dbReference type="EMBL" id="GLI21126.1"/>
    </source>
</evidence>
<evidence type="ECO:0000313" key="4">
    <source>
        <dbReference type="Proteomes" id="UP001144397"/>
    </source>
</evidence>
<reference evidence="3 5" key="2">
    <citation type="submission" date="2023-07" db="EMBL/GenBank/DDBJ databases">
        <title>Genomic Encyclopedia of Type Strains, Phase IV (KMG-IV): sequencing the most valuable type-strain genomes for metagenomic binning, comparative biology and taxonomic classification.</title>
        <authorList>
            <person name="Goeker M."/>
        </authorList>
    </citation>
    <scope>NUCLEOTIDE SEQUENCE [LARGE SCALE GENOMIC DNA]</scope>
    <source>
        <strain evidence="3 5">DSM 338</strain>
    </source>
</reference>
<dbReference type="Proteomes" id="UP001245370">
    <property type="component" value="Unassembled WGS sequence"/>
</dbReference>
<feature type="domain" description="ABM" evidence="1">
    <location>
        <begin position="2"/>
        <end position="93"/>
    </location>
</feature>
<protein>
    <submittedName>
        <fullName evidence="2">Antibiotic biosynthesis monooxygenase</fullName>
    </submittedName>
    <submittedName>
        <fullName evidence="3">Heme-degrading monooxygenase HmoA</fullName>
    </submittedName>
</protein>
<dbReference type="Gene3D" id="3.30.70.100">
    <property type="match status" value="1"/>
</dbReference>
<dbReference type="RefSeq" id="WP_169121996.1">
    <property type="nucleotide sequence ID" value="NZ_BSDO01000001.1"/>
</dbReference>
<dbReference type="EMBL" id="BSDO01000001">
    <property type="protein sequence ID" value="GLI21126.1"/>
    <property type="molecule type" value="Genomic_DNA"/>
</dbReference>
<organism evidence="2 4">
    <name type="scientific">Xanthobacter flavus</name>
    <dbReference type="NCBI Taxonomy" id="281"/>
    <lineage>
        <taxon>Bacteria</taxon>
        <taxon>Pseudomonadati</taxon>
        <taxon>Pseudomonadota</taxon>
        <taxon>Alphaproteobacteria</taxon>
        <taxon>Hyphomicrobiales</taxon>
        <taxon>Xanthobacteraceae</taxon>
        <taxon>Xanthobacter</taxon>
    </lineage>
</organism>
<proteinExistence type="predicted"/>
<dbReference type="PROSITE" id="PS51725">
    <property type="entry name" value="ABM"/>
    <property type="match status" value="1"/>
</dbReference>
<evidence type="ECO:0000313" key="5">
    <source>
        <dbReference type="Proteomes" id="UP001245370"/>
    </source>
</evidence>
<accession>A0A9W6CJ93</accession>
<dbReference type="InterPro" id="IPR007138">
    <property type="entry name" value="ABM_dom"/>
</dbReference>
<dbReference type="Proteomes" id="UP001144397">
    <property type="component" value="Unassembled WGS sequence"/>
</dbReference>
<evidence type="ECO:0000313" key="3">
    <source>
        <dbReference type="EMBL" id="MDR6332850.1"/>
    </source>
</evidence>
<dbReference type="GO" id="GO:0004497">
    <property type="term" value="F:monooxygenase activity"/>
    <property type="evidence" value="ECO:0007669"/>
    <property type="project" value="UniProtKB-KW"/>
</dbReference>
<dbReference type="AlphaFoldDB" id="A0A9W6CJ93"/>
<sequence>MVYEVATLDIKEGSEAAFEAAVREAAPYFQKSRGCIGMSLARGVETPTRYHLLVTWESVEDHMEHFRNSPEFQEWRRLVSPYFASPPSVEHTTGVATYF</sequence>
<keyword evidence="5" id="KW-1185">Reference proteome</keyword>
<keyword evidence="2" id="KW-0560">Oxidoreductase</keyword>
<name>A0A9W6CJ93_XANFL</name>
<comment type="caution">
    <text evidence="2">The sequence shown here is derived from an EMBL/GenBank/DDBJ whole genome shotgun (WGS) entry which is preliminary data.</text>
</comment>
<gene>
    <name evidence="3" type="ORF">GGQ86_001314</name>
    <name evidence="2" type="ORF">XFLAVUS301_08000</name>
</gene>
<evidence type="ECO:0000259" key="1">
    <source>
        <dbReference type="PROSITE" id="PS51725"/>
    </source>
</evidence>
<keyword evidence="2" id="KW-0503">Monooxygenase</keyword>
<dbReference type="GeneID" id="95761595"/>